<dbReference type="GO" id="GO:0008610">
    <property type="term" value="P:lipid biosynthetic process"/>
    <property type="evidence" value="ECO:0007669"/>
    <property type="project" value="InterPro"/>
</dbReference>
<protein>
    <submittedName>
        <fullName evidence="8">Cyclopropane-fatty-acyl-phospholipid synthase</fullName>
    </submittedName>
</protein>
<dbReference type="GO" id="GO:0008168">
    <property type="term" value="F:methyltransferase activity"/>
    <property type="evidence" value="ECO:0007669"/>
    <property type="project" value="UniProtKB-KW"/>
</dbReference>
<keyword evidence="2" id="KW-0489">Methyltransferase</keyword>
<evidence type="ECO:0000256" key="3">
    <source>
        <dbReference type="ARBA" id="ARBA00022679"/>
    </source>
</evidence>
<feature type="active site" evidence="6">
    <location>
        <position position="375"/>
    </location>
</feature>
<evidence type="ECO:0000259" key="7">
    <source>
        <dbReference type="Pfam" id="PF25371"/>
    </source>
</evidence>
<reference evidence="8 9" key="1">
    <citation type="submission" date="2019-03" db="EMBL/GenBank/DDBJ databases">
        <title>Genomic Encyclopedia of Type Strains, Phase III (KMG-III): the genomes of soil and plant-associated and newly described type strains.</title>
        <authorList>
            <person name="Whitman W."/>
        </authorList>
    </citation>
    <scope>NUCLEOTIDE SEQUENCE [LARGE SCALE GENOMIC DNA]</scope>
    <source>
        <strain evidence="8 9">CGMCC 1.7660</strain>
    </source>
</reference>
<organism evidence="8 9">
    <name type="scientific">Dongia mobilis</name>
    <dbReference type="NCBI Taxonomy" id="578943"/>
    <lineage>
        <taxon>Bacteria</taxon>
        <taxon>Pseudomonadati</taxon>
        <taxon>Pseudomonadota</taxon>
        <taxon>Alphaproteobacteria</taxon>
        <taxon>Rhodospirillales</taxon>
        <taxon>Dongiaceae</taxon>
        <taxon>Dongia</taxon>
    </lineage>
</organism>
<dbReference type="SUPFAM" id="SSF53335">
    <property type="entry name" value="S-adenosyl-L-methionine-dependent methyltransferases"/>
    <property type="match status" value="1"/>
</dbReference>
<evidence type="ECO:0000313" key="9">
    <source>
        <dbReference type="Proteomes" id="UP000295783"/>
    </source>
</evidence>
<gene>
    <name evidence="8" type="ORF">A8950_3716</name>
</gene>
<evidence type="ECO:0000313" key="8">
    <source>
        <dbReference type="EMBL" id="TDQ77564.1"/>
    </source>
</evidence>
<dbReference type="InterPro" id="IPR057206">
    <property type="entry name" value="DUF7884"/>
</dbReference>
<dbReference type="InterPro" id="IPR029063">
    <property type="entry name" value="SAM-dependent_MTases_sf"/>
</dbReference>
<evidence type="ECO:0000256" key="4">
    <source>
        <dbReference type="ARBA" id="ARBA00022691"/>
    </source>
</evidence>
<evidence type="ECO:0000256" key="1">
    <source>
        <dbReference type="ARBA" id="ARBA00010815"/>
    </source>
</evidence>
<dbReference type="Pfam" id="PF02353">
    <property type="entry name" value="CMAS"/>
    <property type="match status" value="1"/>
</dbReference>
<keyword evidence="9" id="KW-1185">Reference proteome</keyword>
<dbReference type="InterPro" id="IPR050723">
    <property type="entry name" value="CFA/CMAS"/>
</dbReference>
<dbReference type="GO" id="GO:0032259">
    <property type="term" value="P:methylation"/>
    <property type="evidence" value="ECO:0007669"/>
    <property type="project" value="UniProtKB-KW"/>
</dbReference>
<dbReference type="CDD" id="cd02440">
    <property type="entry name" value="AdoMet_MTases"/>
    <property type="match status" value="1"/>
</dbReference>
<comment type="caution">
    <text evidence="8">The sequence shown here is derived from an EMBL/GenBank/DDBJ whole genome shotgun (WGS) entry which is preliminary data.</text>
</comment>
<dbReference type="InterPro" id="IPR003333">
    <property type="entry name" value="CMAS"/>
</dbReference>
<accession>A0A4R6WIS9</accession>
<dbReference type="OrthoDB" id="9782855at2"/>
<evidence type="ECO:0000256" key="5">
    <source>
        <dbReference type="ARBA" id="ARBA00023098"/>
    </source>
</evidence>
<feature type="domain" description="DUF7884" evidence="7">
    <location>
        <begin position="12"/>
        <end position="95"/>
    </location>
</feature>
<dbReference type="AlphaFoldDB" id="A0A4R6WIS9"/>
<dbReference type="Gene3D" id="3.40.50.150">
    <property type="entry name" value="Vaccinia Virus protein VP39"/>
    <property type="match status" value="1"/>
</dbReference>
<dbReference type="EMBL" id="SNYW01000014">
    <property type="protein sequence ID" value="TDQ77564.1"/>
    <property type="molecule type" value="Genomic_DNA"/>
</dbReference>
<name>A0A4R6WIS9_9PROT</name>
<sequence length="393" mass="44541">MAPFAGLWRNLFEQALSHLQVGRLRIVFPDGRRHAVEGRESGPEAELEIRDMRGISRLLKGGDMGFAEAYMAGEVDSPDLTDLIELAARNQNALARALNGKAWVRALNRIGHLMRANTRAGARRNIAYHYDLGNAFYREWLDPTMTYSAAWFEDGANDLQAAQTAKYRRMAALAELGAGQRVLEIGCGWGGFAEIAAREFDCHVTGLTLSREQLAFAQDRMQRQGLADRVELRLEDYRDCRDTFDGIVSIEMFEAVGEAHWRRYFGVLRDRLRAGGNAALQIITIAEDRFDSYRRNADFIQRYIFPGGMLPTRSALRQLAAEASLVLASETGFGTSYARTLREWRSAFLGAWPRIQPLGFDERFRRMWTYYLAYCEAGFRAGSIDVVHLKLCR</sequence>
<keyword evidence="3" id="KW-0808">Transferase</keyword>
<dbReference type="PIRSF" id="PIRSF003085">
    <property type="entry name" value="CMAS"/>
    <property type="match status" value="1"/>
</dbReference>
<keyword evidence="5" id="KW-0443">Lipid metabolism</keyword>
<dbReference type="Proteomes" id="UP000295783">
    <property type="component" value="Unassembled WGS sequence"/>
</dbReference>
<dbReference type="Pfam" id="PF25371">
    <property type="entry name" value="DUF7884"/>
    <property type="match status" value="1"/>
</dbReference>
<dbReference type="PANTHER" id="PTHR43667">
    <property type="entry name" value="CYCLOPROPANE-FATTY-ACYL-PHOSPHOLIPID SYNTHASE"/>
    <property type="match status" value="1"/>
</dbReference>
<comment type="similarity">
    <text evidence="1">Belongs to the CFA/CMAS family.</text>
</comment>
<keyword evidence="4" id="KW-0949">S-adenosyl-L-methionine</keyword>
<dbReference type="PANTHER" id="PTHR43667:SF2">
    <property type="entry name" value="FATTY ACID C-METHYL TRANSFERASE"/>
    <property type="match status" value="1"/>
</dbReference>
<evidence type="ECO:0000256" key="6">
    <source>
        <dbReference type="PIRSR" id="PIRSR003085-1"/>
    </source>
</evidence>
<evidence type="ECO:0000256" key="2">
    <source>
        <dbReference type="ARBA" id="ARBA00022603"/>
    </source>
</evidence>
<proteinExistence type="inferred from homology"/>